<dbReference type="Pfam" id="PF08281">
    <property type="entry name" value="Sigma70_r4_2"/>
    <property type="match status" value="1"/>
</dbReference>
<dbReference type="InterPro" id="IPR007627">
    <property type="entry name" value="RNA_pol_sigma70_r2"/>
</dbReference>
<evidence type="ECO:0000313" key="8">
    <source>
        <dbReference type="EMBL" id="NAS10762.1"/>
    </source>
</evidence>
<dbReference type="GO" id="GO:0003677">
    <property type="term" value="F:DNA binding"/>
    <property type="evidence" value="ECO:0007669"/>
    <property type="project" value="UniProtKB-KW"/>
</dbReference>
<dbReference type="NCBIfam" id="TIGR02937">
    <property type="entry name" value="sigma70-ECF"/>
    <property type="match status" value="1"/>
</dbReference>
<evidence type="ECO:0000256" key="2">
    <source>
        <dbReference type="ARBA" id="ARBA00023015"/>
    </source>
</evidence>
<dbReference type="InterPro" id="IPR039425">
    <property type="entry name" value="RNA_pol_sigma-70-like"/>
</dbReference>
<dbReference type="EMBL" id="WXYO01000001">
    <property type="protein sequence ID" value="NAS10762.1"/>
    <property type="molecule type" value="Genomic_DNA"/>
</dbReference>
<evidence type="ECO:0000256" key="4">
    <source>
        <dbReference type="ARBA" id="ARBA00023125"/>
    </source>
</evidence>
<organism evidence="8 9">
    <name type="scientific">Poritiphilus flavus</name>
    <dbReference type="NCBI Taxonomy" id="2697053"/>
    <lineage>
        <taxon>Bacteria</taxon>
        <taxon>Pseudomonadati</taxon>
        <taxon>Bacteroidota</taxon>
        <taxon>Flavobacteriia</taxon>
        <taxon>Flavobacteriales</taxon>
        <taxon>Flavobacteriaceae</taxon>
        <taxon>Poritiphilus</taxon>
    </lineage>
</organism>
<name>A0A6L9E828_9FLAO</name>
<keyword evidence="4" id="KW-0238">DNA-binding</keyword>
<feature type="domain" description="RNA polymerase sigma factor 70 region 4 type 2" evidence="7">
    <location>
        <begin position="115"/>
        <end position="165"/>
    </location>
</feature>
<evidence type="ECO:0000256" key="1">
    <source>
        <dbReference type="ARBA" id="ARBA00010641"/>
    </source>
</evidence>
<dbReference type="PANTHER" id="PTHR43133:SF8">
    <property type="entry name" value="RNA POLYMERASE SIGMA FACTOR HI_1459-RELATED"/>
    <property type="match status" value="1"/>
</dbReference>
<dbReference type="InterPro" id="IPR013324">
    <property type="entry name" value="RNA_pol_sigma_r3/r4-like"/>
</dbReference>
<keyword evidence="9" id="KW-1185">Reference proteome</keyword>
<comment type="similarity">
    <text evidence="1">Belongs to the sigma-70 factor family. ECF subfamily.</text>
</comment>
<reference evidence="8 9" key="1">
    <citation type="submission" date="2020-01" db="EMBL/GenBank/DDBJ databases">
        <title>Bacteria diversity of Porities sp.</title>
        <authorList>
            <person name="Wang G."/>
        </authorList>
    </citation>
    <scope>NUCLEOTIDE SEQUENCE [LARGE SCALE GENOMIC DNA]</scope>
    <source>
        <strain evidence="8 9">R33</strain>
    </source>
</reference>
<dbReference type="Gene3D" id="1.10.10.10">
    <property type="entry name" value="Winged helix-like DNA-binding domain superfamily/Winged helix DNA-binding domain"/>
    <property type="match status" value="1"/>
</dbReference>
<comment type="caution">
    <text evidence="8">The sequence shown here is derived from an EMBL/GenBank/DDBJ whole genome shotgun (WGS) entry which is preliminary data.</text>
</comment>
<evidence type="ECO:0000256" key="5">
    <source>
        <dbReference type="ARBA" id="ARBA00023163"/>
    </source>
</evidence>
<dbReference type="InterPro" id="IPR014284">
    <property type="entry name" value="RNA_pol_sigma-70_dom"/>
</dbReference>
<dbReference type="SUPFAM" id="SSF88946">
    <property type="entry name" value="Sigma2 domain of RNA polymerase sigma factors"/>
    <property type="match status" value="1"/>
</dbReference>
<proteinExistence type="inferred from homology"/>
<dbReference type="InterPro" id="IPR013249">
    <property type="entry name" value="RNA_pol_sigma70_r4_t2"/>
</dbReference>
<dbReference type="Gene3D" id="1.10.1740.10">
    <property type="match status" value="1"/>
</dbReference>
<protein>
    <submittedName>
        <fullName evidence="8">Sigma-70 family RNA polymerase sigma factor</fullName>
    </submittedName>
</protein>
<dbReference type="GO" id="GO:0006352">
    <property type="term" value="P:DNA-templated transcription initiation"/>
    <property type="evidence" value="ECO:0007669"/>
    <property type="project" value="InterPro"/>
</dbReference>
<accession>A0A6L9E828</accession>
<dbReference type="InterPro" id="IPR013325">
    <property type="entry name" value="RNA_pol_sigma_r2"/>
</dbReference>
<dbReference type="PANTHER" id="PTHR43133">
    <property type="entry name" value="RNA POLYMERASE ECF-TYPE SIGMA FACTO"/>
    <property type="match status" value="1"/>
</dbReference>
<evidence type="ECO:0000256" key="3">
    <source>
        <dbReference type="ARBA" id="ARBA00023082"/>
    </source>
</evidence>
<evidence type="ECO:0000259" key="6">
    <source>
        <dbReference type="Pfam" id="PF04542"/>
    </source>
</evidence>
<keyword evidence="5" id="KW-0804">Transcription</keyword>
<dbReference type="InterPro" id="IPR036388">
    <property type="entry name" value="WH-like_DNA-bd_sf"/>
</dbReference>
<dbReference type="RefSeq" id="WP_161433552.1">
    <property type="nucleotide sequence ID" value="NZ_WXYO01000001.1"/>
</dbReference>
<sequence length="175" mass="20350">MSETDEELMARVAGGELSELKTLFERHHVHLYNFLYKMSGDKMLSEDIAQEVFYKIMKYRSSYNNGKFISWMFTIARNSLSSHYKMTKGNYTGLEGLEHKLTESGSVQREDYSHLQSALNSLSSTDRELLIMNRFQEIKYQELAEIMDSTPGAIKTKVSRAMKKLKKIYFENTIT</sequence>
<dbReference type="Proteomes" id="UP000475249">
    <property type="component" value="Unassembled WGS sequence"/>
</dbReference>
<evidence type="ECO:0000259" key="7">
    <source>
        <dbReference type="Pfam" id="PF08281"/>
    </source>
</evidence>
<feature type="domain" description="RNA polymerase sigma-70 region 2" evidence="6">
    <location>
        <begin position="23"/>
        <end position="85"/>
    </location>
</feature>
<dbReference type="CDD" id="cd06171">
    <property type="entry name" value="Sigma70_r4"/>
    <property type="match status" value="1"/>
</dbReference>
<keyword evidence="2" id="KW-0805">Transcription regulation</keyword>
<evidence type="ECO:0000313" key="9">
    <source>
        <dbReference type="Proteomes" id="UP000475249"/>
    </source>
</evidence>
<keyword evidence="3" id="KW-0731">Sigma factor</keyword>
<gene>
    <name evidence="8" type="ORF">GTQ38_02040</name>
</gene>
<dbReference type="AlphaFoldDB" id="A0A6L9E828"/>
<dbReference type="SUPFAM" id="SSF88659">
    <property type="entry name" value="Sigma3 and sigma4 domains of RNA polymerase sigma factors"/>
    <property type="match status" value="1"/>
</dbReference>
<dbReference type="Pfam" id="PF04542">
    <property type="entry name" value="Sigma70_r2"/>
    <property type="match status" value="1"/>
</dbReference>
<dbReference type="GO" id="GO:0016987">
    <property type="term" value="F:sigma factor activity"/>
    <property type="evidence" value="ECO:0007669"/>
    <property type="project" value="UniProtKB-KW"/>
</dbReference>